<reference evidence="2" key="2">
    <citation type="submission" date="2021-04" db="EMBL/GenBank/DDBJ databases">
        <authorList>
            <person name="Gilroy R."/>
        </authorList>
    </citation>
    <scope>NUCLEOTIDE SEQUENCE</scope>
    <source>
        <strain evidence="2">ChiGjej6B6-14162</strain>
    </source>
</reference>
<sequence length="285" mass="32909">MRIKSYAWLLIILLGLSRPAIAEDWRDQMEYLIYSPRYFGPNAFPIPELTSGRLSARWEVELRGEYHTMTGDQTKDIFTRLYVPIAKGRAGINVSWVFQEWYKTSTEVRDERHAVETESPIVCRGDVVLNCFYQVLRSERWLDVAVSANLKTASGGRLCDARYTDAASYWFTAELGRDLWKDEAHEAFLRAQAQAGFYCWMTNDMVHRQNDAFCYGVGLSGGVKGFSLDCDYSGIQGYENIGDRPMIVRTNLSYEIKKNIISFHYKHGIRDYLYDSFGLGYTRCF</sequence>
<dbReference type="EMBL" id="DXEL01000055">
    <property type="protein sequence ID" value="HIX74976.1"/>
    <property type="molecule type" value="Genomic_DNA"/>
</dbReference>
<evidence type="ECO:0000256" key="1">
    <source>
        <dbReference type="SAM" id="SignalP"/>
    </source>
</evidence>
<feature type="signal peptide" evidence="1">
    <location>
        <begin position="1"/>
        <end position="22"/>
    </location>
</feature>
<dbReference type="Proteomes" id="UP000886740">
    <property type="component" value="Unassembled WGS sequence"/>
</dbReference>
<evidence type="ECO:0000313" key="2">
    <source>
        <dbReference type="EMBL" id="HIX74976.1"/>
    </source>
</evidence>
<dbReference type="AlphaFoldDB" id="A0A9D1X9E6"/>
<feature type="chain" id="PRO_5038734954" evidence="1">
    <location>
        <begin position="23"/>
        <end position="285"/>
    </location>
</feature>
<gene>
    <name evidence="2" type="ORF">H9977_08105</name>
</gene>
<protein>
    <submittedName>
        <fullName evidence="2">Uncharacterized protein</fullName>
    </submittedName>
</protein>
<accession>A0A9D1X9E6</accession>
<proteinExistence type="predicted"/>
<evidence type="ECO:0000313" key="3">
    <source>
        <dbReference type="Proteomes" id="UP000886740"/>
    </source>
</evidence>
<organism evidence="2 3">
    <name type="scientific">Candidatus Parabacteroides intestinipullorum</name>
    <dbReference type="NCBI Taxonomy" id="2838723"/>
    <lineage>
        <taxon>Bacteria</taxon>
        <taxon>Pseudomonadati</taxon>
        <taxon>Bacteroidota</taxon>
        <taxon>Bacteroidia</taxon>
        <taxon>Bacteroidales</taxon>
        <taxon>Tannerellaceae</taxon>
        <taxon>Parabacteroides</taxon>
    </lineage>
</organism>
<keyword evidence="1" id="KW-0732">Signal</keyword>
<reference evidence="2" key="1">
    <citation type="journal article" date="2021" name="PeerJ">
        <title>Extensive microbial diversity within the chicken gut microbiome revealed by metagenomics and culture.</title>
        <authorList>
            <person name="Gilroy R."/>
            <person name="Ravi A."/>
            <person name="Getino M."/>
            <person name="Pursley I."/>
            <person name="Horton D.L."/>
            <person name="Alikhan N.F."/>
            <person name="Baker D."/>
            <person name="Gharbi K."/>
            <person name="Hall N."/>
            <person name="Watson M."/>
            <person name="Adriaenssens E.M."/>
            <person name="Foster-Nyarko E."/>
            <person name="Jarju S."/>
            <person name="Secka A."/>
            <person name="Antonio M."/>
            <person name="Oren A."/>
            <person name="Chaudhuri R.R."/>
            <person name="La Ragione R."/>
            <person name="Hildebrand F."/>
            <person name="Pallen M.J."/>
        </authorList>
    </citation>
    <scope>NUCLEOTIDE SEQUENCE</scope>
    <source>
        <strain evidence="2">ChiGjej6B6-14162</strain>
    </source>
</reference>
<name>A0A9D1X9E6_9BACT</name>
<comment type="caution">
    <text evidence="2">The sequence shown here is derived from an EMBL/GenBank/DDBJ whole genome shotgun (WGS) entry which is preliminary data.</text>
</comment>